<proteinExistence type="predicted"/>
<gene>
    <name evidence="2" type="ORF">PL336_03720</name>
</gene>
<dbReference type="Pfam" id="PF06527">
    <property type="entry name" value="TniQ"/>
    <property type="match status" value="1"/>
</dbReference>
<reference evidence="2" key="1">
    <citation type="submission" date="2023-01" db="EMBL/GenBank/DDBJ databases">
        <title>Comparative genomic analysis of cold water coral derived Sulfitobacter faviae: insights into their metabolism and habitat adaptation.</title>
        <authorList>
            <person name="Guo Y."/>
            <person name="Lin S."/>
            <person name="Huang Z."/>
            <person name="Tang K."/>
            <person name="Wang X."/>
        </authorList>
    </citation>
    <scope>NUCLEOTIDE SEQUENCE</scope>
    <source>
        <strain evidence="2">SCSIO W_1865</strain>
    </source>
</reference>
<accession>A0AAX3LR35</accession>
<dbReference type="EMBL" id="CP116423">
    <property type="protein sequence ID" value="WCE70957.1"/>
    <property type="molecule type" value="Genomic_DNA"/>
</dbReference>
<dbReference type="RefSeq" id="WP_271689158.1">
    <property type="nucleotide sequence ID" value="NZ_CP116423.1"/>
</dbReference>
<dbReference type="Proteomes" id="UP001210770">
    <property type="component" value="Chromosome"/>
</dbReference>
<name>A0AAX3LR35_9RHOB</name>
<evidence type="ECO:0000259" key="1">
    <source>
        <dbReference type="Pfam" id="PF06527"/>
    </source>
</evidence>
<dbReference type="AlphaFoldDB" id="A0AAX3LR35"/>
<evidence type="ECO:0000313" key="3">
    <source>
        <dbReference type="Proteomes" id="UP001210770"/>
    </source>
</evidence>
<dbReference type="InterPro" id="IPR009492">
    <property type="entry name" value="TniQ"/>
</dbReference>
<organism evidence="2 3">
    <name type="scientific">Sulfitobacter faviae</name>
    <dbReference type="NCBI Taxonomy" id="1775881"/>
    <lineage>
        <taxon>Bacteria</taxon>
        <taxon>Pseudomonadati</taxon>
        <taxon>Pseudomonadota</taxon>
        <taxon>Alphaproteobacteria</taxon>
        <taxon>Rhodobacterales</taxon>
        <taxon>Roseobacteraceae</taxon>
        <taxon>Sulfitobacter</taxon>
    </lineage>
</organism>
<sequence>MAFLPHLPSVKGESLTSYMNRTAMFHCGQSLSKFLSVFEVSQGNLLLPGSQTISRLSELTGLPSEALRKMTAMRSGNRRLVVGKESVHSQFFDLSKRPFCAECLLEDLSSSSASNGMAVGRLEWQMEPIRVCGRHQATLQARKIEKHADRFRLLPEFFDDRRALEDFAELAVSQKPSRLQEYVIARVGGQVGPAWLDNQPLDLAARACEMLGVVQVVGTHVDLRAVTEAEWVEAGDVGFAFAADGLEGINKGLRSIFDRHMSTNLKGGPQKAFGRFYQWLQFNKNKRDAGPIRDVAREFILDHFPIEAGVNLMGAVVEKQRYHSVYSLARKTGDHPRTINRAVISIGLADGDPDKPNVEMLFDAEAAERLMEQVRTSISIVGLQEYLNCNRVQAQQLVRMGILKKLLPEGQVANGRLAGVSREVADEFLVGLVRAAERVSAASDGMMDIMSAAETSRWPAMDIVRGVLSGMFSKVEVVDPDLKFKGILVDADEVRAVLTRNQLKGHVGIEEAVELIGMPQQGINNLVRLSDDDGRPYLSERAVLNAKGKKVRLFAMDEIRLFRKEHISLLDIAVAQNLSPKVMKMKLDGRGLMPLAPKYELGRIWYRRADLDKI</sequence>
<protein>
    <submittedName>
        <fullName evidence="2">TniQ family protein</fullName>
    </submittedName>
</protein>
<feature type="domain" description="TniQ" evidence="1">
    <location>
        <begin position="6"/>
        <end position="139"/>
    </location>
</feature>
<evidence type="ECO:0000313" key="2">
    <source>
        <dbReference type="EMBL" id="WCE70957.1"/>
    </source>
</evidence>